<evidence type="ECO:0000313" key="5">
    <source>
        <dbReference type="Proteomes" id="UP000319424"/>
    </source>
</evidence>
<feature type="transmembrane region" description="Helical" evidence="2">
    <location>
        <begin position="523"/>
        <end position="549"/>
    </location>
</feature>
<dbReference type="OrthoDB" id="1677957at2"/>
<protein>
    <submittedName>
        <fullName evidence="4">Phage tail tape measure protein</fullName>
    </submittedName>
</protein>
<evidence type="ECO:0000259" key="3">
    <source>
        <dbReference type="Pfam" id="PF10145"/>
    </source>
</evidence>
<dbReference type="PANTHER" id="PTHR37813:SF1">
    <property type="entry name" value="FELS-2 PROPHAGE PROTEIN"/>
    <property type="match status" value="1"/>
</dbReference>
<dbReference type="AlphaFoldDB" id="A0A552V6Z6"/>
<reference evidence="4 5" key="1">
    <citation type="submission" date="2019-07" db="EMBL/GenBank/DDBJ databases">
        <title>Criibacterium bergeronii gen. nov., sp. nov. isolated from human clinical samples.</title>
        <authorList>
            <person name="Maheux A.F."/>
            <person name="Boudreau D.K."/>
            <person name="Berube E."/>
            <person name="Brodeur S."/>
            <person name="Bernard K.A."/>
            <person name="Abed J.Y."/>
            <person name="Ducrey E."/>
            <person name="Guay E.F."/>
            <person name="Raymond F."/>
            <person name="Corbeil J."/>
            <person name="Domingo M.-C."/>
            <person name="Roy P.H."/>
            <person name="Boissinot M."/>
            <person name="Tocheva E.I."/>
            <person name="Omar R.F."/>
        </authorList>
    </citation>
    <scope>NUCLEOTIDE SEQUENCE [LARGE SCALE GENOMIC DNA]</scope>
    <source>
        <strain evidence="4 5">CCRI-24246</strain>
    </source>
</reference>
<name>A0A552V6Z6_9FIRM</name>
<gene>
    <name evidence="4" type="ORF">FL857_05920</name>
</gene>
<organism evidence="4 5">
    <name type="scientific">Criibacterium bergeronii</name>
    <dbReference type="NCBI Taxonomy" id="1871336"/>
    <lineage>
        <taxon>Bacteria</taxon>
        <taxon>Bacillati</taxon>
        <taxon>Bacillota</taxon>
        <taxon>Clostridia</taxon>
        <taxon>Peptostreptococcales</taxon>
        <taxon>Filifactoraceae</taxon>
        <taxon>Criibacterium</taxon>
    </lineage>
</organism>
<keyword evidence="2" id="KW-1133">Transmembrane helix</keyword>
<evidence type="ECO:0000256" key="2">
    <source>
        <dbReference type="SAM" id="Phobius"/>
    </source>
</evidence>
<dbReference type="PANTHER" id="PTHR37813">
    <property type="entry name" value="FELS-2 PROPHAGE PROTEIN"/>
    <property type="match status" value="1"/>
</dbReference>
<keyword evidence="2" id="KW-0472">Membrane</keyword>
<dbReference type="InterPro" id="IPR010090">
    <property type="entry name" value="Phage_tape_meas"/>
</dbReference>
<accession>A0A552V6Z6</accession>
<keyword evidence="2" id="KW-0812">Transmembrane</keyword>
<dbReference type="Pfam" id="PF10145">
    <property type="entry name" value="PhageMin_Tail"/>
    <property type="match status" value="1"/>
</dbReference>
<evidence type="ECO:0000313" key="4">
    <source>
        <dbReference type="EMBL" id="TRW26222.1"/>
    </source>
</evidence>
<dbReference type="NCBIfam" id="TIGR01760">
    <property type="entry name" value="tape_meas_TP901"/>
    <property type="match status" value="1"/>
</dbReference>
<feature type="domain" description="Phage tail tape measure protein" evidence="3">
    <location>
        <begin position="159"/>
        <end position="357"/>
    </location>
</feature>
<keyword evidence="1" id="KW-1188">Viral release from host cell</keyword>
<dbReference type="Proteomes" id="UP000319424">
    <property type="component" value="Unassembled WGS sequence"/>
</dbReference>
<dbReference type="EMBL" id="VJXW01000007">
    <property type="protein sequence ID" value="TRW26222.1"/>
    <property type="molecule type" value="Genomic_DNA"/>
</dbReference>
<sequence>MQRGGESVSLRELVFDIGFKANTAMLGKMNTAVDSLKNDTISATSAVDGLGKAAQNNSRKFDKLKTAGTNAMNGIKKYMSNVNTSSRELSDNLNAVSTELGKLSGKATKLGGALTLGITTPMMITGKKLMSSAMDFESGMDEVAAISGASAKDMQILTESARRMGRETVFSAKDSADALKYMAMAGWDTNKMLGGLPGIMDLAAASGEDLGTVSDIVTDAMTAFGLSADKSTHFADVLAKASSKSNTNVGLMGETFKYVAPIAGTLGYSVEDTAVAVGLMANAGIKGSQAGTALRASLSRLANPTSGMNDAMSKLGISLTDSTGKLKPLSALMDDMRSGLSGMTQDQKAYYVSTIFGQEAMSGILAIVNASKQDYDSLTKSINNANGSAKQMAEIMSGNLKGQLTKLGGAVQDIGIEIYSILAPSFQKAVDFAQSLADKFSKLDDATKKTIVKTALFAMALGPVIAKFGIFTGTLSGAFAILAFIAKNNAFALLSKGFGKIGTGIGKIKTGFTVLKALGIKGIFSMIGGCILPIIFTIGLLVAAGYLLYKNWDMLKAKGLEFVNSLQSRFGGFVPTVQGLWENLKEIFLGLLPVFGGIIGGIIGGLGSFIGTLVGLVGSIIEIFKGITDFLIGVFTLDWQRAWNGIKEIFEGIVDAIKGIFQGVMDFFGSIIKDFKQGVGIGQETADKARAGNQAGSAAKAVTRTAMAATRDIPAHAKGVENFKGGLSLVGEEGPELVYLPKGSTVKNNKETLDIFANSKKFIEFTAGTSTATNSYDNSSVSTTTSKSSKVYNFSPTIQVTTTSDEPEKVAGLTKTEVKKLFDEFVDEQELVS</sequence>
<comment type="caution">
    <text evidence="4">The sequence shown here is derived from an EMBL/GenBank/DDBJ whole genome shotgun (WGS) entry which is preliminary data.</text>
</comment>
<feature type="transmembrane region" description="Helical" evidence="2">
    <location>
        <begin position="587"/>
        <end position="610"/>
    </location>
</feature>
<evidence type="ECO:0000256" key="1">
    <source>
        <dbReference type="ARBA" id="ARBA00022612"/>
    </source>
</evidence>
<feature type="transmembrane region" description="Helical" evidence="2">
    <location>
        <begin position="456"/>
        <end position="486"/>
    </location>
</feature>
<proteinExistence type="predicted"/>